<dbReference type="InterPro" id="IPR039421">
    <property type="entry name" value="Type_1_exporter"/>
</dbReference>
<evidence type="ECO:0000256" key="8">
    <source>
        <dbReference type="ARBA" id="ARBA00023136"/>
    </source>
</evidence>
<dbReference type="Gene3D" id="1.20.1560.10">
    <property type="entry name" value="ABC transporter type 1, transmembrane domain"/>
    <property type="match status" value="1"/>
</dbReference>
<dbReference type="SMART" id="SM00382">
    <property type="entry name" value="AAA"/>
    <property type="match status" value="1"/>
</dbReference>
<dbReference type="FunFam" id="3.40.50.300:FF:000221">
    <property type="entry name" value="Multidrug ABC transporter ATP-binding protein"/>
    <property type="match status" value="1"/>
</dbReference>
<dbReference type="AlphaFoldDB" id="A0A3Q9RGV3"/>
<proteinExistence type="predicted"/>
<dbReference type="GO" id="GO:0015421">
    <property type="term" value="F:ABC-type oligopeptide transporter activity"/>
    <property type="evidence" value="ECO:0007669"/>
    <property type="project" value="TreeGrafter"/>
</dbReference>
<evidence type="ECO:0000313" key="10">
    <source>
        <dbReference type="Proteomes" id="UP000283095"/>
    </source>
</evidence>
<protein>
    <submittedName>
        <fullName evidence="9">ABC transporter ATP-binding protein</fullName>
    </submittedName>
</protein>
<dbReference type="PROSITE" id="PS50929">
    <property type="entry name" value="ABC_TM1F"/>
    <property type="match status" value="1"/>
</dbReference>
<keyword evidence="2" id="KW-0813">Transport</keyword>
<sequence length="579" mass="64747">MIKLFKYLKPYQLFIGLALFFLFVELGVELVQPLLMAKIIDEGIMQKDLSVVVFWGSIMMGMALFSFFGGIVNSFAASHVAQSFGYDVRKRLFEKVQAFSFSNLNKFAASSLITRLTNDVTMIQSTVFMGLRIMLRAPLMVIGGGVMALFVHVQLALILVIMIPVLVFFLVWMMKRAMRLFKGVQERLDQVNSVIRENLMGMRVIKVFLRKNHEVKRFATASDELKEKTTVSLRFIETTIPVLMLVMNGGILFIIWLGSEYISTGDIQVGEVVAIVNYAMRITASLSILSWLMTVVARAKASADRVNDIVDTEIDLLDTKETGYIEGKYEGKIQFDSVSFRYPGSEALVLKNLSFTADARETVAIMGATGSGKTSLFQLIPRLFDIESGYIYLDDEELTHIPLHTLRKQIGYVPQEAVLFSGSIRENIAWGKEEASIEEIMLAAKHAQIHETIMQLPKQYETTLGQKGINLSGGQKQRLSIARALVRNPKILLLDDSTSALDLKTEGKLLHALKGYSCTTLIITQKISTAMEADKILLLDEGELIAIGTHTQLAETNALYQKIIQSQFGKEGLRFEAKS</sequence>
<dbReference type="RefSeq" id="WP_127758970.1">
    <property type="nucleotide sequence ID" value="NZ_CP026095.1"/>
</dbReference>
<dbReference type="EMBL" id="CP026095">
    <property type="protein sequence ID" value="AZV41243.1"/>
    <property type="molecule type" value="Genomic_DNA"/>
</dbReference>
<dbReference type="OrthoDB" id="9770415at2"/>
<dbReference type="GO" id="GO:0005524">
    <property type="term" value="F:ATP binding"/>
    <property type="evidence" value="ECO:0007669"/>
    <property type="project" value="UniProtKB-KW"/>
</dbReference>
<evidence type="ECO:0000256" key="6">
    <source>
        <dbReference type="ARBA" id="ARBA00022840"/>
    </source>
</evidence>
<dbReference type="SUPFAM" id="SSF52540">
    <property type="entry name" value="P-loop containing nucleoside triphosphate hydrolases"/>
    <property type="match status" value="1"/>
</dbReference>
<keyword evidence="7" id="KW-1133">Transmembrane helix</keyword>
<dbReference type="Pfam" id="PF00664">
    <property type="entry name" value="ABC_membrane"/>
    <property type="match status" value="1"/>
</dbReference>
<dbReference type="CDD" id="cd18548">
    <property type="entry name" value="ABC_6TM_Tm287_like"/>
    <property type="match status" value="1"/>
</dbReference>
<dbReference type="InterPro" id="IPR003439">
    <property type="entry name" value="ABC_transporter-like_ATP-bd"/>
</dbReference>
<dbReference type="PROSITE" id="PS00211">
    <property type="entry name" value="ABC_TRANSPORTER_1"/>
    <property type="match status" value="1"/>
</dbReference>
<reference evidence="9 10" key="1">
    <citation type="submission" date="2018-01" db="EMBL/GenBank/DDBJ databases">
        <title>Bacillus asahii Genome sequencing and assembly.</title>
        <authorList>
            <person name="Jiang H."/>
            <person name="Feng Y."/>
            <person name="Zhao F."/>
            <person name="Lin X."/>
        </authorList>
    </citation>
    <scope>NUCLEOTIDE SEQUENCE [LARGE SCALE GENOMIC DNA]</scope>
    <source>
        <strain evidence="9 10">OM18</strain>
    </source>
</reference>
<evidence type="ECO:0000313" key="9">
    <source>
        <dbReference type="EMBL" id="AZV41243.1"/>
    </source>
</evidence>
<organism evidence="9 10">
    <name type="scientific">Peribacillus asahii</name>
    <dbReference type="NCBI Taxonomy" id="228899"/>
    <lineage>
        <taxon>Bacteria</taxon>
        <taxon>Bacillati</taxon>
        <taxon>Bacillota</taxon>
        <taxon>Bacilli</taxon>
        <taxon>Bacillales</taxon>
        <taxon>Bacillaceae</taxon>
        <taxon>Peribacillus</taxon>
    </lineage>
</organism>
<dbReference type="PROSITE" id="PS50893">
    <property type="entry name" value="ABC_TRANSPORTER_2"/>
    <property type="match status" value="1"/>
</dbReference>
<accession>A0A3Q9RGV3</accession>
<dbReference type="SUPFAM" id="SSF90123">
    <property type="entry name" value="ABC transporter transmembrane region"/>
    <property type="match status" value="1"/>
</dbReference>
<gene>
    <name evidence="9" type="ORF">BAOM_0611</name>
</gene>
<evidence type="ECO:0000256" key="5">
    <source>
        <dbReference type="ARBA" id="ARBA00022741"/>
    </source>
</evidence>
<evidence type="ECO:0000256" key="3">
    <source>
        <dbReference type="ARBA" id="ARBA00022475"/>
    </source>
</evidence>
<keyword evidence="5" id="KW-0547">Nucleotide-binding</keyword>
<dbReference type="GO" id="GO:0016887">
    <property type="term" value="F:ATP hydrolysis activity"/>
    <property type="evidence" value="ECO:0007669"/>
    <property type="project" value="InterPro"/>
</dbReference>
<keyword evidence="6 9" id="KW-0067">ATP-binding</keyword>
<evidence type="ECO:0000256" key="2">
    <source>
        <dbReference type="ARBA" id="ARBA00022448"/>
    </source>
</evidence>
<keyword evidence="8" id="KW-0472">Membrane</keyword>
<keyword evidence="4" id="KW-0812">Transmembrane</keyword>
<dbReference type="KEGG" id="pasa:BAOM_0611"/>
<dbReference type="InterPro" id="IPR036640">
    <property type="entry name" value="ABC1_TM_sf"/>
</dbReference>
<dbReference type="InterPro" id="IPR011527">
    <property type="entry name" value="ABC1_TM_dom"/>
</dbReference>
<comment type="subcellular location">
    <subcellularLocation>
        <location evidence="1">Cell membrane</location>
        <topology evidence="1">Multi-pass membrane protein</topology>
    </subcellularLocation>
</comment>
<dbReference type="Pfam" id="PF00005">
    <property type="entry name" value="ABC_tran"/>
    <property type="match status" value="1"/>
</dbReference>
<name>A0A3Q9RGV3_9BACI</name>
<dbReference type="InterPro" id="IPR017871">
    <property type="entry name" value="ABC_transporter-like_CS"/>
</dbReference>
<dbReference type="InterPro" id="IPR003593">
    <property type="entry name" value="AAA+_ATPase"/>
</dbReference>
<evidence type="ECO:0000256" key="1">
    <source>
        <dbReference type="ARBA" id="ARBA00004651"/>
    </source>
</evidence>
<dbReference type="GO" id="GO:0005886">
    <property type="term" value="C:plasma membrane"/>
    <property type="evidence" value="ECO:0007669"/>
    <property type="project" value="UniProtKB-SubCell"/>
</dbReference>
<dbReference type="PANTHER" id="PTHR43394">
    <property type="entry name" value="ATP-DEPENDENT PERMEASE MDL1, MITOCHONDRIAL"/>
    <property type="match status" value="1"/>
</dbReference>
<dbReference type="PANTHER" id="PTHR43394:SF1">
    <property type="entry name" value="ATP-BINDING CASSETTE SUB-FAMILY B MEMBER 10, MITOCHONDRIAL"/>
    <property type="match status" value="1"/>
</dbReference>
<evidence type="ECO:0000256" key="4">
    <source>
        <dbReference type="ARBA" id="ARBA00022692"/>
    </source>
</evidence>
<dbReference type="InterPro" id="IPR027417">
    <property type="entry name" value="P-loop_NTPase"/>
</dbReference>
<dbReference type="Gene3D" id="3.40.50.300">
    <property type="entry name" value="P-loop containing nucleotide triphosphate hydrolases"/>
    <property type="match status" value="1"/>
</dbReference>
<evidence type="ECO:0000256" key="7">
    <source>
        <dbReference type="ARBA" id="ARBA00022989"/>
    </source>
</evidence>
<dbReference type="Proteomes" id="UP000283095">
    <property type="component" value="Chromosome"/>
</dbReference>
<keyword evidence="3" id="KW-1003">Cell membrane</keyword>